<dbReference type="Proteomes" id="UP001371218">
    <property type="component" value="Unassembled WGS sequence"/>
</dbReference>
<protein>
    <recommendedName>
        <fullName evidence="4">DUF2399 domain-containing protein</fullName>
    </recommendedName>
</protein>
<sequence length="390" mass="43542">MTVEEHSRSRKRRQRRPGVEPVGLPRQTPPERELLTDWAKAHAQRRSSATLRQLAGAARLDLVEPLAEKLLLAGWATLDEEHRAGRWWLQFLNWRDLPTLQQALGLRNRQERDDVRASLDDALAGLARQGPEEMRLAAEATVKGRLTPQRQAARLELLQALASWRASERRGLQRDFALHARPHTKAISDMEWTWLRGHFDLEAWGIEPLAHTLWIAGSACLHFGAAALHLAGLPFVGLPQKHFGQLSAVDGVQRHWLIENRTSFERQAAQCPPSVLLAWLPGRPSTGWCEAWLHLLRRAPMPVLVSADTDPAGVEIALAAGSLCDSLGVAWQAHAMEPHRLTSGRPLPLNDYDRQAIARLQARDDLPPALVSLVEAMAAGGVKHEQEAWL</sequence>
<keyword evidence="3" id="KW-1185">Reference proteome</keyword>
<comment type="caution">
    <text evidence="2">The sequence shown here is derived from an EMBL/GenBank/DDBJ whole genome shotgun (WGS) entry which is preliminary data.</text>
</comment>
<dbReference type="RefSeq" id="WP_341425468.1">
    <property type="nucleotide sequence ID" value="NZ_JBBUTG010000004.1"/>
</dbReference>
<feature type="region of interest" description="Disordered" evidence="1">
    <location>
        <begin position="1"/>
        <end position="30"/>
    </location>
</feature>
<evidence type="ECO:0008006" key="4">
    <source>
        <dbReference type="Google" id="ProtNLM"/>
    </source>
</evidence>
<organism evidence="2 3">
    <name type="scientific">Ideonella lacteola</name>
    <dbReference type="NCBI Taxonomy" id="2984193"/>
    <lineage>
        <taxon>Bacteria</taxon>
        <taxon>Pseudomonadati</taxon>
        <taxon>Pseudomonadota</taxon>
        <taxon>Betaproteobacteria</taxon>
        <taxon>Burkholderiales</taxon>
        <taxon>Sphaerotilaceae</taxon>
        <taxon>Ideonella</taxon>
    </lineage>
</organism>
<evidence type="ECO:0000313" key="2">
    <source>
        <dbReference type="EMBL" id="MEK8031107.1"/>
    </source>
</evidence>
<gene>
    <name evidence="2" type="ORF">AACH06_09800</name>
</gene>
<evidence type="ECO:0000256" key="1">
    <source>
        <dbReference type="SAM" id="MobiDB-lite"/>
    </source>
</evidence>
<name>A0ABU9BMD0_9BURK</name>
<proteinExistence type="predicted"/>
<accession>A0ABU9BMD0</accession>
<evidence type="ECO:0000313" key="3">
    <source>
        <dbReference type="Proteomes" id="UP001371218"/>
    </source>
</evidence>
<dbReference type="EMBL" id="JBBUTG010000004">
    <property type="protein sequence ID" value="MEK8031107.1"/>
    <property type="molecule type" value="Genomic_DNA"/>
</dbReference>
<reference evidence="2 3" key="1">
    <citation type="submission" date="2024-04" db="EMBL/GenBank/DDBJ databases">
        <title>Novel species of the genus Ideonella isolated from streams.</title>
        <authorList>
            <person name="Lu H."/>
        </authorList>
    </citation>
    <scope>NUCLEOTIDE SEQUENCE [LARGE SCALE GENOMIC DNA]</scope>
    <source>
        <strain evidence="2 3">DXS29W</strain>
    </source>
</reference>